<protein>
    <submittedName>
        <fullName evidence="1">Uncharacterized protein</fullName>
    </submittedName>
</protein>
<reference evidence="1" key="1">
    <citation type="submission" date="2021-06" db="EMBL/GenBank/DDBJ databases">
        <title>Comparative genomics, transcriptomics and evolutionary studies reveal genomic signatures of adaptation to plant cell wall in hemibiotrophic fungi.</title>
        <authorList>
            <consortium name="DOE Joint Genome Institute"/>
            <person name="Baroncelli R."/>
            <person name="Diaz J.F."/>
            <person name="Benocci T."/>
            <person name="Peng M."/>
            <person name="Battaglia E."/>
            <person name="Haridas S."/>
            <person name="Andreopoulos W."/>
            <person name="Labutti K."/>
            <person name="Pangilinan J."/>
            <person name="Floch G.L."/>
            <person name="Makela M.R."/>
            <person name="Henrissat B."/>
            <person name="Grigoriev I.V."/>
            <person name="Crouch J.A."/>
            <person name="De Vries R.P."/>
            <person name="Sukno S.A."/>
            <person name="Thon M.R."/>
        </authorList>
    </citation>
    <scope>NUCLEOTIDE SEQUENCE</scope>
    <source>
        <strain evidence="1">MAFF235873</strain>
    </source>
</reference>
<dbReference type="AlphaFoldDB" id="A0AAD9H7G2"/>
<dbReference type="EMBL" id="MU843009">
    <property type="protein sequence ID" value="KAK2023196.1"/>
    <property type="molecule type" value="Genomic_DNA"/>
</dbReference>
<dbReference type="Proteomes" id="UP001232148">
    <property type="component" value="Unassembled WGS sequence"/>
</dbReference>
<proteinExistence type="predicted"/>
<accession>A0AAD9H7G2</accession>
<evidence type="ECO:0000313" key="1">
    <source>
        <dbReference type="EMBL" id="KAK2023196.1"/>
    </source>
</evidence>
<organism evidence="1 2">
    <name type="scientific">Colletotrichum zoysiae</name>
    <dbReference type="NCBI Taxonomy" id="1216348"/>
    <lineage>
        <taxon>Eukaryota</taxon>
        <taxon>Fungi</taxon>
        <taxon>Dikarya</taxon>
        <taxon>Ascomycota</taxon>
        <taxon>Pezizomycotina</taxon>
        <taxon>Sordariomycetes</taxon>
        <taxon>Hypocreomycetidae</taxon>
        <taxon>Glomerellales</taxon>
        <taxon>Glomerellaceae</taxon>
        <taxon>Colletotrichum</taxon>
        <taxon>Colletotrichum graminicola species complex</taxon>
    </lineage>
</organism>
<evidence type="ECO:0000313" key="2">
    <source>
        <dbReference type="Proteomes" id="UP001232148"/>
    </source>
</evidence>
<sequence length="186" mass="20448">MFHSVCCVGEARGQNLAPVSHALQAPVDEPDRIEGYTSAFVVYEFQNTLSPCRFLGVAHAGSSPGFFGSVTFLGGACRSNNVASSGYRESNGHEAEPTCSCMKENEPARLDPNLERYEMQRCPGGKRNQLIIGNRVTSKDTFAKFAGADRMTPPNLRPKTKGRLTKDRAFWCLALACIRVLGSWRR</sequence>
<keyword evidence="2" id="KW-1185">Reference proteome</keyword>
<name>A0AAD9H7G2_9PEZI</name>
<gene>
    <name evidence="1" type="ORF">LX32DRAFT_644829</name>
</gene>
<comment type="caution">
    <text evidence="1">The sequence shown here is derived from an EMBL/GenBank/DDBJ whole genome shotgun (WGS) entry which is preliminary data.</text>
</comment>